<dbReference type="AlphaFoldDB" id="G9ZF94"/>
<reference evidence="1 2" key="1">
    <citation type="submission" date="2011-08" db="EMBL/GenBank/DDBJ databases">
        <authorList>
            <person name="Weinstock G."/>
            <person name="Sodergren E."/>
            <person name="Clifton S."/>
            <person name="Fulton L."/>
            <person name="Fulton B."/>
            <person name="Courtney L."/>
            <person name="Fronick C."/>
            <person name="Harrison M."/>
            <person name="Strong C."/>
            <person name="Farmer C."/>
            <person name="Delahaunty K."/>
            <person name="Markovic C."/>
            <person name="Hall O."/>
            <person name="Minx P."/>
            <person name="Tomlinson C."/>
            <person name="Mitreva M."/>
            <person name="Hou S."/>
            <person name="Chen J."/>
            <person name="Wollam A."/>
            <person name="Pepin K.H."/>
            <person name="Johnson M."/>
            <person name="Bhonagiri V."/>
            <person name="Zhang X."/>
            <person name="Suruliraj S."/>
            <person name="Warren W."/>
            <person name="Chinwalla A."/>
            <person name="Mardis E.R."/>
            <person name="Wilson R.K."/>
        </authorList>
    </citation>
    <scope>NUCLEOTIDE SEQUENCE [LARGE SCALE GENOMIC DNA]</scope>
    <source>
        <strain evidence="1 2">F0432</strain>
    </source>
</reference>
<evidence type="ECO:0000313" key="1">
    <source>
        <dbReference type="EMBL" id="EHM54115.1"/>
    </source>
</evidence>
<protein>
    <submittedName>
        <fullName evidence="1">Uncharacterized protein</fullName>
    </submittedName>
</protein>
<evidence type="ECO:0000313" key="2">
    <source>
        <dbReference type="Proteomes" id="UP000004750"/>
    </source>
</evidence>
<sequence length="46" mass="4781">MVILSGAWYERAGILSLPLLQGYGLFGWRGCGVSAGCQAGQPLGLL</sequence>
<dbReference type="HOGENOM" id="CLU_3181594_0_0_6"/>
<name>G9ZF94_9GAMM</name>
<dbReference type="STRING" id="797473.HMPREF9080_01439"/>
<organism evidence="1 2">
    <name type="scientific">Cardiobacterium valvarum F0432</name>
    <dbReference type="NCBI Taxonomy" id="797473"/>
    <lineage>
        <taxon>Bacteria</taxon>
        <taxon>Pseudomonadati</taxon>
        <taxon>Pseudomonadota</taxon>
        <taxon>Gammaproteobacteria</taxon>
        <taxon>Cardiobacteriales</taxon>
        <taxon>Cardiobacteriaceae</taxon>
        <taxon>Cardiobacterium</taxon>
    </lineage>
</organism>
<gene>
    <name evidence="1" type="ORF">HMPREF9080_01439</name>
</gene>
<proteinExistence type="predicted"/>
<dbReference type="Proteomes" id="UP000004750">
    <property type="component" value="Unassembled WGS sequence"/>
</dbReference>
<dbReference type="EMBL" id="AGCM01000077">
    <property type="protein sequence ID" value="EHM54115.1"/>
    <property type="molecule type" value="Genomic_DNA"/>
</dbReference>
<accession>G9ZF94</accession>
<comment type="caution">
    <text evidence="1">The sequence shown here is derived from an EMBL/GenBank/DDBJ whole genome shotgun (WGS) entry which is preliminary data.</text>
</comment>